<evidence type="ECO:0000313" key="17">
    <source>
        <dbReference type="EMBL" id="KAJ3562448.1"/>
    </source>
</evidence>
<dbReference type="SMART" id="SM00642">
    <property type="entry name" value="Aamy"/>
    <property type="match status" value="1"/>
</dbReference>
<dbReference type="CDD" id="cd11319">
    <property type="entry name" value="AmyAc_euk_AmyA"/>
    <property type="match status" value="1"/>
</dbReference>
<feature type="active site" description="Nucleophile" evidence="13">
    <location>
        <position position="268"/>
    </location>
</feature>
<keyword evidence="14" id="KW-1133">Transmembrane helix</keyword>
<evidence type="ECO:0000256" key="5">
    <source>
        <dbReference type="ARBA" id="ARBA00022723"/>
    </source>
</evidence>
<dbReference type="InterPro" id="IPR013780">
    <property type="entry name" value="Glyco_hydro_b"/>
</dbReference>
<dbReference type="GO" id="GO:0005509">
    <property type="term" value="F:calcium ion binding"/>
    <property type="evidence" value="ECO:0007669"/>
    <property type="project" value="InterPro"/>
</dbReference>
<keyword evidence="18" id="KW-1185">Reference proteome</keyword>
<sequence length="1018" mass="111870">MQFRSILASTVLIAVSFVNAAPAAAAKTLGQPQFAPSAGQTYFVIGQNYEAEWNAFASGTGKTPAGISVYGDIYSGALNSDSVSMLADYASKHSGVVEIGFSWKDAATSNGYSQFQGAQLCNDIANGKFDSQLHNFANYLKRYPNVKYLMRVEYEVSRNIFANTNPNTFDDSSFDLTAYPKAYNHITSLITGAGVSNIDFVYHAVRGEAHYLYPGSNVVDWIGFSVFNNDVCLVVGTTSNCVGDTLDPNLKNDLVWAQGQGRPLMIAESAVQPPPSSNPSDFVTYLTRLYSIVSTYGLSSATYINSNWPAHGWDQSVWGDSRIEANPSAKSWFNSNIANNARYLWAVVIIALVAWITGVIEWHLAASGDDNTYKRLSYALQKEHRQLTTTPRTCCEPGPDFCQIPTRIVFHYKAKALEDITRTSVRHSGMMPNMGSSLILLATTCLYLLTPIQVHAATPDEWKSRSIYQLVTDRFARSDNASAPCDTSQRKYCGGTWKGIISHLDYIQGMGFDAIWISPVVQNIEQTTPYGEAYHGYWTQNLNGLNSNFGSQDDLKELSDSLHTRGMFLMLDVVVNHFAALNATDQGETDFSAISPFNSATQFHPKCLITDFNNQTDVEQCWIGDDLFPLPDLNTEDSAIVQTMNNWIKSLVQTYNADGLRIDTAKHIRKDFWPDFVRSAGVFSIGEVITDQVSYAAEYTQVLDGVLDYPAYFALVNAFRTPSGNLSALGDILTASQNSYKDGGFSVASFLENHDQPRFQNITTDQAVLYSLVFPHDSLNGSRASLFQLIRNAITWTFSQDGIPIVYYGALRSSLILIGSVTEWFQGQEQGYQGAQDPLNREALWSTGFATDKPLVNHIKTLNTARKLAISKNNDFVSTRARLISQANPSTLAIYKLPLLTLLTNVGSDGTGAAPTTWNIPSSANLYHQNDALVDVLTCTTFSVNNAGDLGIPVENGSPRVLLPTSELAKDGSLCPNIASSNNGNEARRQAERGRVMLMMFSAVLITTTSLLLSPFVF</sequence>
<keyword evidence="5" id="KW-0479">Metal-binding</keyword>
<evidence type="ECO:0000256" key="6">
    <source>
        <dbReference type="ARBA" id="ARBA00022729"/>
    </source>
</evidence>
<dbReference type="InterPro" id="IPR015340">
    <property type="entry name" value="A_amylase_C_dom"/>
</dbReference>
<dbReference type="InterPro" id="IPR006047">
    <property type="entry name" value="GH13_cat_dom"/>
</dbReference>
<dbReference type="PROSITE" id="PS51764">
    <property type="entry name" value="GH26"/>
    <property type="match status" value="1"/>
</dbReference>
<evidence type="ECO:0000256" key="14">
    <source>
        <dbReference type="SAM" id="Phobius"/>
    </source>
</evidence>
<dbReference type="SUPFAM" id="SSF51445">
    <property type="entry name" value="(Trans)glycosidases"/>
    <property type="match status" value="2"/>
</dbReference>
<evidence type="ECO:0000256" key="2">
    <source>
        <dbReference type="ARBA" id="ARBA00001913"/>
    </source>
</evidence>
<dbReference type="Gene3D" id="2.60.40.1180">
    <property type="entry name" value="Golgi alpha-mannosidase II"/>
    <property type="match status" value="1"/>
</dbReference>
<keyword evidence="7 13" id="KW-0378">Hydrolase</keyword>
<gene>
    <name evidence="17" type="ORF">NP233_g9563</name>
</gene>
<feature type="chain" id="PRO_5041987138" description="alpha-amylase" evidence="15">
    <location>
        <begin position="21"/>
        <end position="1018"/>
    </location>
</feature>
<dbReference type="FunFam" id="3.20.20.80:FF:000120">
    <property type="entry name" value="Alpha-amylase A"/>
    <property type="match status" value="1"/>
</dbReference>
<keyword evidence="6 15" id="KW-0732">Signal</keyword>
<dbReference type="InterPro" id="IPR017853">
    <property type="entry name" value="GH"/>
</dbReference>
<dbReference type="GO" id="GO:0004556">
    <property type="term" value="F:alpha-amylase activity"/>
    <property type="evidence" value="ECO:0007669"/>
    <property type="project" value="UniProtKB-EC"/>
</dbReference>
<comment type="similarity">
    <text evidence="3">Belongs to the glycosyl hydrolase 13 family.</text>
</comment>
<evidence type="ECO:0000256" key="7">
    <source>
        <dbReference type="ARBA" id="ARBA00022801"/>
    </source>
</evidence>
<feature type="domain" description="GH26" evidence="16">
    <location>
        <begin position="20"/>
        <end position="327"/>
    </location>
</feature>
<evidence type="ECO:0000256" key="8">
    <source>
        <dbReference type="ARBA" id="ARBA00022837"/>
    </source>
</evidence>
<keyword evidence="11" id="KW-0119">Carbohydrate metabolism</keyword>
<evidence type="ECO:0000256" key="1">
    <source>
        <dbReference type="ARBA" id="ARBA00000548"/>
    </source>
</evidence>
<dbReference type="GO" id="GO:0016052">
    <property type="term" value="P:carbohydrate catabolic process"/>
    <property type="evidence" value="ECO:0007669"/>
    <property type="project" value="InterPro"/>
</dbReference>
<dbReference type="PANTHER" id="PTHR10357">
    <property type="entry name" value="ALPHA-AMYLASE FAMILY MEMBER"/>
    <property type="match status" value="1"/>
</dbReference>
<evidence type="ECO:0000313" key="18">
    <source>
        <dbReference type="Proteomes" id="UP001213000"/>
    </source>
</evidence>
<feature type="signal peptide" evidence="15">
    <location>
        <begin position="1"/>
        <end position="20"/>
    </location>
</feature>
<keyword evidence="14" id="KW-0812">Transmembrane</keyword>
<keyword evidence="10" id="KW-0325">Glycoprotein</keyword>
<dbReference type="EC" id="3.2.1.1" evidence="4"/>
<name>A0AAD5YQQ9_9AGAR</name>
<keyword evidence="9" id="KW-1015">Disulfide bond</keyword>
<protein>
    <recommendedName>
        <fullName evidence="4">alpha-amylase</fullName>
        <ecNumber evidence="4">3.2.1.1</ecNumber>
    </recommendedName>
</protein>
<proteinExistence type="inferred from homology"/>
<keyword evidence="8" id="KW-0106">Calcium</keyword>
<evidence type="ECO:0000256" key="10">
    <source>
        <dbReference type="ARBA" id="ARBA00023180"/>
    </source>
</evidence>
<feature type="transmembrane region" description="Helical" evidence="14">
    <location>
        <begin position="343"/>
        <end position="365"/>
    </location>
</feature>
<evidence type="ECO:0000256" key="11">
    <source>
        <dbReference type="ARBA" id="ARBA00023277"/>
    </source>
</evidence>
<keyword evidence="12 13" id="KW-0326">Glycosidase</keyword>
<evidence type="ECO:0000259" key="16">
    <source>
        <dbReference type="PROSITE" id="PS51764"/>
    </source>
</evidence>
<comment type="cofactor">
    <cofactor evidence="2">
        <name>Ca(2+)</name>
        <dbReference type="ChEBI" id="CHEBI:29108"/>
    </cofactor>
</comment>
<feature type="active site" description="Proton donor" evidence="13">
    <location>
        <position position="155"/>
    </location>
</feature>
<evidence type="ECO:0000256" key="3">
    <source>
        <dbReference type="ARBA" id="ARBA00008061"/>
    </source>
</evidence>
<evidence type="ECO:0000256" key="13">
    <source>
        <dbReference type="PROSITE-ProRule" id="PRU01100"/>
    </source>
</evidence>
<evidence type="ECO:0000256" key="9">
    <source>
        <dbReference type="ARBA" id="ARBA00023157"/>
    </source>
</evidence>
<dbReference type="Proteomes" id="UP001213000">
    <property type="component" value="Unassembled WGS sequence"/>
</dbReference>
<comment type="catalytic activity">
    <reaction evidence="1">
        <text>Endohydrolysis of (1-&gt;4)-alpha-D-glucosidic linkages in polysaccharides containing three or more (1-&gt;4)-alpha-linked D-glucose units.</text>
        <dbReference type="EC" id="3.2.1.1"/>
    </reaction>
</comment>
<dbReference type="SUPFAM" id="SSF51011">
    <property type="entry name" value="Glycosyl hydrolase domain"/>
    <property type="match status" value="1"/>
</dbReference>
<evidence type="ECO:0000256" key="15">
    <source>
        <dbReference type="SAM" id="SignalP"/>
    </source>
</evidence>
<reference evidence="17" key="1">
    <citation type="submission" date="2022-07" db="EMBL/GenBank/DDBJ databases">
        <title>Genome Sequence of Leucocoprinus birnbaumii.</title>
        <authorList>
            <person name="Buettner E."/>
        </authorList>
    </citation>
    <scope>NUCLEOTIDE SEQUENCE</scope>
    <source>
        <strain evidence="17">VT141</strain>
    </source>
</reference>
<feature type="transmembrane region" description="Helical" evidence="14">
    <location>
        <begin position="996"/>
        <end position="1017"/>
    </location>
</feature>
<dbReference type="EMBL" id="JANIEX010000867">
    <property type="protein sequence ID" value="KAJ3562448.1"/>
    <property type="molecule type" value="Genomic_DNA"/>
</dbReference>
<evidence type="ECO:0000256" key="12">
    <source>
        <dbReference type="ARBA" id="ARBA00023295"/>
    </source>
</evidence>
<dbReference type="AlphaFoldDB" id="A0AAD5YQQ9"/>
<dbReference type="Gene3D" id="3.20.20.80">
    <property type="entry name" value="Glycosidases"/>
    <property type="match status" value="2"/>
</dbReference>
<accession>A0AAD5YQQ9</accession>
<dbReference type="Pfam" id="PF00128">
    <property type="entry name" value="Alpha-amylase"/>
    <property type="match status" value="1"/>
</dbReference>
<comment type="caution">
    <text evidence="17">The sequence shown here is derived from an EMBL/GenBank/DDBJ whole genome shotgun (WGS) entry which is preliminary data.</text>
</comment>
<evidence type="ECO:0000256" key="4">
    <source>
        <dbReference type="ARBA" id="ARBA00012595"/>
    </source>
</evidence>
<dbReference type="PANTHER" id="PTHR10357:SF215">
    <property type="entry name" value="ALPHA-AMYLASE 1"/>
    <property type="match status" value="1"/>
</dbReference>
<dbReference type="InterPro" id="IPR022790">
    <property type="entry name" value="GH26_dom"/>
</dbReference>
<keyword evidence="14" id="KW-0472">Membrane</keyword>
<comment type="similarity">
    <text evidence="13">Belongs to the glycosyl hydrolase 26 family.</text>
</comment>
<organism evidence="17 18">
    <name type="scientific">Leucocoprinus birnbaumii</name>
    <dbReference type="NCBI Taxonomy" id="56174"/>
    <lineage>
        <taxon>Eukaryota</taxon>
        <taxon>Fungi</taxon>
        <taxon>Dikarya</taxon>
        <taxon>Basidiomycota</taxon>
        <taxon>Agaricomycotina</taxon>
        <taxon>Agaricomycetes</taxon>
        <taxon>Agaricomycetidae</taxon>
        <taxon>Agaricales</taxon>
        <taxon>Agaricineae</taxon>
        <taxon>Agaricaceae</taxon>
        <taxon>Leucocoprinus</taxon>
    </lineage>
</organism>
<dbReference type="Pfam" id="PF09260">
    <property type="entry name" value="A_amylase_dom_C"/>
    <property type="match status" value="1"/>
</dbReference>